<dbReference type="PANTHER" id="PTHR42715:SF10">
    <property type="entry name" value="BETA-GLUCOSIDASE"/>
    <property type="match status" value="1"/>
</dbReference>
<dbReference type="InterPro" id="IPR036881">
    <property type="entry name" value="Glyco_hydro_3_C_sf"/>
</dbReference>
<dbReference type="EMBL" id="JAASRM010000001">
    <property type="protein sequence ID" value="NIK89050.1"/>
    <property type="molecule type" value="Genomic_DNA"/>
</dbReference>
<dbReference type="InterPro" id="IPR001764">
    <property type="entry name" value="Glyco_hydro_3_N"/>
</dbReference>
<dbReference type="Gene3D" id="3.20.20.300">
    <property type="entry name" value="Glycoside hydrolase, family 3, N-terminal domain"/>
    <property type="match status" value="1"/>
</dbReference>
<dbReference type="InterPro" id="IPR036962">
    <property type="entry name" value="Glyco_hydro_3_N_sf"/>
</dbReference>
<organism evidence="8 9">
    <name type="scientific">Rhizomicrobium palustre</name>
    <dbReference type="NCBI Taxonomy" id="189966"/>
    <lineage>
        <taxon>Bacteria</taxon>
        <taxon>Pseudomonadati</taxon>
        <taxon>Pseudomonadota</taxon>
        <taxon>Alphaproteobacteria</taxon>
        <taxon>Micropepsales</taxon>
        <taxon>Micropepsaceae</taxon>
        <taxon>Rhizomicrobium</taxon>
    </lineage>
</organism>
<dbReference type="Pfam" id="PF14310">
    <property type="entry name" value="Fn3-like"/>
    <property type="match status" value="1"/>
</dbReference>
<dbReference type="PANTHER" id="PTHR42715">
    <property type="entry name" value="BETA-GLUCOSIDASE"/>
    <property type="match status" value="1"/>
</dbReference>
<dbReference type="InterPro" id="IPR019800">
    <property type="entry name" value="Glyco_hydro_3_AS"/>
</dbReference>
<feature type="signal peptide" evidence="6">
    <location>
        <begin position="1"/>
        <end position="20"/>
    </location>
</feature>
<gene>
    <name evidence="8" type="ORF">FHS83_002368</name>
</gene>
<dbReference type="InterPro" id="IPR013783">
    <property type="entry name" value="Ig-like_fold"/>
</dbReference>
<dbReference type="InterPro" id="IPR026891">
    <property type="entry name" value="Fn3-like"/>
</dbReference>
<dbReference type="PROSITE" id="PS00775">
    <property type="entry name" value="GLYCOSYL_HYDROL_F3"/>
    <property type="match status" value="1"/>
</dbReference>
<accession>A0A846N1Q5</accession>
<sequence length="752" mass="79501">MRFKLCAVSALAFLAVGAGAENTPPWMNTSLSPDARADLVQAKMTRDEELVLVDGVLGVAYQPGHRKPLTPELKAALPVSAGYVPGIPRLGVPALAETDASLGVANGGNMRPGDTSTALPASILTAATWNPDMAFQGGAMIAKEARAKGYNVLLAGGINLAREPRGGRTFEYAGEDPWLAGMIVGESIRGIQSQGMISTIKHYALNAQETARTVMSANISDSDARESDLLAFELAIEKGDPGSVMCAYNRINNVYACESHYLLSEVLKGDWAYKGFVMSDWGAVHSTVQAAINGLDQESSNGSDRADYFGKALKDAVAKGQVPASRLHDMVHRILRAMFAKGLFDKPPVKGPVDIEADLGIAQANAEDGIVLLKNEKSLLPLSETKRQKIAVIGAHADLGVPSGGGSSQVLGIGHSKAMEVRIGGGTKQFGGQVWTLPQETVVFHANAPLDEIKKLSARGSAVDYASGEDIEQAVALAKKSDVAVVFAHQHMHEGADVIDLSLPGNQNDLIAAVAAANPHTIVVLETGGPVTMPWADKVDGIVEAWYAGNRGGAAIARVLFGEVNPSGHLPVTFPITESQLAHPIITGQRPDNRITWTNGTPTAYDVIYNEGSKVGYRWFEDQKLPPLFAFGHGLSYTSFGYSGLNAQGGNGLTVSFDVKNTGTRTGKAVAQVYVKPPYGAVRLVGFAKVELGAGDVKHITLKTDPRLLAMFDSDANLWRVADGDYVVRIGSSSAEQAAVAKVHINASTVKP</sequence>
<evidence type="ECO:0000259" key="7">
    <source>
        <dbReference type="SMART" id="SM01217"/>
    </source>
</evidence>
<evidence type="ECO:0000256" key="4">
    <source>
        <dbReference type="ARBA" id="ARBA00023295"/>
    </source>
</evidence>
<evidence type="ECO:0000256" key="6">
    <source>
        <dbReference type="SAM" id="SignalP"/>
    </source>
</evidence>
<name>A0A846N1Q5_9PROT</name>
<comment type="caution">
    <text evidence="8">The sequence shown here is derived from an EMBL/GenBank/DDBJ whole genome shotgun (WGS) entry which is preliminary data.</text>
</comment>
<dbReference type="Pfam" id="PF01915">
    <property type="entry name" value="Glyco_hydro_3_C"/>
    <property type="match status" value="1"/>
</dbReference>
<keyword evidence="9" id="KW-1185">Reference proteome</keyword>
<evidence type="ECO:0000313" key="8">
    <source>
        <dbReference type="EMBL" id="NIK89050.1"/>
    </source>
</evidence>
<dbReference type="Gene3D" id="2.60.40.10">
    <property type="entry name" value="Immunoglobulins"/>
    <property type="match status" value="1"/>
</dbReference>
<dbReference type="PRINTS" id="PR00133">
    <property type="entry name" value="GLHYDRLASE3"/>
</dbReference>
<dbReference type="InterPro" id="IPR017853">
    <property type="entry name" value="GH"/>
</dbReference>
<keyword evidence="3" id="KW-0119">Carbohydrate metabolism</keyword>
<dbReference type="RefSeq" id="WP_167083172.1">
    <property type="nucleotide sequence ID" value="NZ_BAAADC010000001.1"/>
</dbReference>
<dbReference type="SMART" id="SM01217">
    <property type="entry name" value="Fn3_like"/>
    <property type="match status" value="1"/>
</dbReference>
<comment type="similarity">
    <text evidence="1 5">Belongs to the glycosyl hydrolase 3 family.</text>
</comment>
<dbReference type="AlphaFoldDB" id="A0A846N1Q5"/>
<dbReference type="Gene3D" id="3.40.50.1700">
    <property type="entry name" value="Glycoside hydrolase family 3 C-terminal domain"/>
    <property type="match status" value="1"/>
</dbReference>
<keyword evidence="2 5" id="KW-0378">Hydrolase</keyword>
<evidence type="ECO:0000256" key="2">
    <source>
        <dbReference type="ARBA" id="ARBA00022801"/>
    </source>
</evidence>
<dbReference type="InterPro" id="IPR050288">
    <property type="entry name" value="Cellulose_deg_GH3"/>
</dbReference>
<dbReference type="Pfam" id="PF00933">
    <property type="entry name" value="Glyco_hydro_3"/>
    <property type="match status" value="1"/>
</dbReference>
<protein>
    <submittedName>
        <fullName evidence="8">Beta-glucosidase</fullName>
        <ecNumber evidence="8">3.2.1.21</ecNumber>
    </submittedName>
</protein>
<feature type="chain" id="PRO_5032937468" evidence="6">
    <location>
        <begin position="21"/>
        <end position="752"/>
    </location>
</feature>
<dbReference type="Proteomes" id="UP000570514">
    <property type="component" value="Unassembled WGS sequence"/>
</dbReference>
<reference evidence="8 9" key="1">
    <citation type="submission" date="2020-03" db="EMBL/GenBank/DDBJ databases">
        <title>Genomic Encyclopedia of Type Strains, Phase IV (KMG-IV): sequencing the most valuable type-strain genomes for metagenomic binning, comparative biology and taxonomic classification.</title>
        <authorList>
            <person name="Goeker M."/>
        </authorList>
    </citation>
    <scope>NUCLEOTIDE SEQUENCE [LARGE SCALE GENOMIC DNA]</scope>
    <source>
        <strain evidence="8 9">DSM 19867</strain>
    </source>
</reference>
<evidence type="ECO:0000256" key="1">
    <source>
        <dbReference type="ARBA" id="ARBA00005336"/>
    </source>
</evidence>
<keyword evidence="6" id="KW-0732">Signal</keyword>
<dbReference type="InterPro" id="IPR002772">
    <property type="entry name" value="Glyco_hydro_3_C"/>
</dbReference>
<dbReference type="GO" id="GO:0005975">
    <property type="term" value="P:carbohydrate metabolic process"/>
    <property type="evidence" value="ECO:0007669"/>
    <property type="project" value="InterPro"/>
</dbReference>
<dbReference type="SUPFAM" id="SSF51445">
    <property type="entry name" value="(Trans)glycosidases"/>
    <property type="match status" value="1"/>
</dbReference>
<proteinExistence type="inferred from homology"/>
<evidence type="ECO:0000256" key="5">
    <source>
        <dbReference type="RuleBase" id="RU361161"/>
    </source>
</evidence>
<evidence type="ECO:0000256" key="3">
    <source>
        <dbReference type="ARBA" id="ARBA00023277"/>
    </source>
</evidence>
<dbReference type="EC" id="3.2.1.21" evidence="8"/>
<dbReference type="SUPFAM" id="SSF52279">
    <property type="entry name" value="Beta-D-glucan exohydrolase, C-terminal domain"/>
    <property type="match status" value="1"/>
</dbReference>
<dbReference type="GO" id="GO:0008422">
    <property type="term" value="F:beta-glucosidase activity"/>
    <property type="evidence" value="ECO:0007669"/>
    <property type="project" value="UniProtKB-EC"/>
</dbReference>
<evidence type="ECO:0000313" key="9">
    <source>
        <dbReference type="Proteomes" id="UP000570514"/>
    </source>
</evidence>
<keyword evidence="4 5" id="KW-0326">Glycosidase</keyword>
<feature type="domain" description="Fibronectin type III-like" evidence="7">
    <location>
        <begin position="669"/>
        <end position="734"/>
    </location>
</feature>